<reference evidence="6 7" key="1">
    <citation type="submission" date="2024-02" db="EMBL/GenBank/DDBJ databases">
        <title>Genome sequence of Aquincola sp. MAHUQ-54.</title>
        <authorList>
            <person name="Huq M.A."/>
        </authorList>
    </citation>
    <scope>NUCLEOTIDE SEQUENCE [LARGE SCALE GENOMIC DNA]</scope>
    <source>
        <strain evidence="6 7">MAHUQ-54</strain>
    </source>
</reference>
<dbReference type="Gene3D" id="3.40.190.10">
    <property type="entry name" value="Periplasmic binding protein-like II"/>
    <property type="match status" value="2"/>
</dbReference>
<name>A0AAW9QAR9_9BURK</name>
<dbReference type="Gene3D" id="1.10.10.10">
    <property type="entry name" value="Winged helix-like DNA-binding domain superfamily/Winged helix DNA-binding domain"/>
    <property type="match status" value="1"/>
</dbReference>
<comment type="caution">
    <text evidence="6">The sequence shown here is derived from an EMBL/GenBank/DDBJ whole genome shotgun (WGS) entry which is preliminary data.</text>
</comment>
<dbReference type="InterPro" id="IPR005119">
    <property type="entry name" value="LysR_subst-bd"/>
</dbReference>
<proteinExistence type="inferred from homology"/>
<dbReference type="InterPro" id="IPR036388">
    <property type="entry name" value="WH-like_DNA-bd_sf"/>
</dbReference>
<accession>A0AAW9QAR9</accession>
<dbReference type="PANTHER" id="PTHR30126:SF94">
    <property type="entry name" value="LYSR FAMILY TRANSCRIPTIONAL REGULATOR"/>
    <property type="match status" value="1"/>
</dbReference>
<dbReference type="GO" id="GO:0000976">
    <property type="term" value="F:transcription cis-regulatory region binding"/>
    <property type="evidence" value="ECO:0007669"/>
    <property type="project" value="TreeGrafter"/>
</dbReference>
<dbReference type="InterPro" id="IPR036390">
    <property type="entry name" value="WH_DNA-bd_sf"/>
</dbReference>
<dbReference type="RefSeq" id="WP_332291590.1">
    <property type="nucleotide sequence ID" value="NZ_JAZIBG010000037.1"/>
</dbReference>
<dbReference type="PRINTS" id="PR00039">
    <property type="entry name" value="HTHLYSR"/>
</dbReference>
<dbReference type="Pfam" id="PF00126">
    <property type="entry name" value="HTH_1"/>
    <property type="match status" value="1"/>
</dbReference>
<evidence type="ECO:0000256" key="4">
    <source>
        <dbReference type="ARBA" id="ARBA00023163"/>
    </source>
</evidence>
<evidence type="ECO:0000313" key="7">
    <source>
        <dbReference type="Proteomes" id="UP001336250"/>
    </source>
</evidence>
<evidence type="ECO:0000256" key="3">
    <source>
        <dbReference type="ARBA" id="ARBA00023125"/>
    </source>
</evidence>
<keyword evidence="7" id="KW-1185">Reference proteome</keyword>
<protein>
    <submittedName>
        <fullName evidence="6">LysR family transcriptional regulator</fullName>
    </submittedName>
</protein>
<dbReference type="EMBL" id="JAZIBG010000037">
    <property type="protein sequence ID" value="MEF7616156.1"/>
    <property type="molecule type" value="Genomic_DNA"/>
</dbReference>
<keyword evidence="4" id="KW-0804">Transcription</keyword>
<keyword evidence="3" id="KW-0238">DNA-binding</keyword>
<feature type="domain" description="HTH lysR-type" evidence="5">
    <location>
        <begin position="1"/>
        <end position="58"/>
    </location>
</feature>
<dbReference type="InterPro" id="IPR000847">
    <property type="entry name" value="LysR_HTH_N"/>
</dbReference>
<dbReference type="Proteomes" id="UP001336250">
    <property type="component" value="Unassembled WGS sequence"/>
</dbReference>
<evidence type="ECO:0000313" key="6">
    <source>
        <dbReference type="EMBL" id="MEF7616156.1"/>
    </source>
</evidence>
<dbReference type="Pfam" id="PF03466">
    <property type="entry name" value="LysR_substrate"/>
    <property type="match status" value="1"/>
</dbReference>
<dbReference type="PROSITE" id="PS50931">
    <property type="entry name" value="HTH_LYSR"/>
    <property type="match status" value="1"/>
</dbReference>
<dbReference type="AlphaFoldDB" id="A0AAW9QAR9"/>
<dbReference type="SUPFAM" id="SSF46785">
    <property type="entry name" value="Winged helix' DNA-binding domain"/>
    <property type="match status" value="1"/>
</dbReference>
<organism evidence="6 7">
    <name type="scientific">Aquincola agrisoli</name>
    <dbReference type="NCBI Taxonomy" id="3119538"/>
    <lineage>
        <taxon>Bacteria</taxon>
        <taxon>Pseudomonadati</taxon>
        <taxon>Pseudomonadota</taxon>
        <taxon>Betaproteobacteria</taxon>
        <taxon>Burkholderiales</taxon>
        <taxon>Sphaerotilaceae</taxon>
        <taxon>Aquincola</taxon>
    </lineage>
</organism>
<dbReference type="SUPFAM" id="SSF53850">
    <property type="entry name" value="Periplasmic binding protein-like II"/>
    <property type="match status" value="1"/>
</dbReference>
<keyword evidence="2" id="KW-0805">Transcription regulation</keyword>
<dbReference type="GO" id="GO:0003700">
    <property type="term" value="F:DNA-binding transcription factor activity"/>
    <property type="evidence" value="ECO:0007669"/>
    <property type="project" value="InterPro"/>
</dbReference>
<evidence type="ECO:0000259" key="5">
    <source>
        <dbReference type="PROSITE" id="PS50931"/>
    </source>
</evidence>
<evidence type="ECO:0000256" key="1">
    <source>
        <dbReference type="ARBA" id="ARBA00009437"/>
    </source>
</evidence>
<sequence length="299" mass="32118">MKLVFLATLDAILRRGSFAAAAEEVGLTPSAVSLQVKRLEEHFGQPLFDRTGRVVQPTAIARELSSTMQESLAKMDALRTRSQPQAAGRVTIGTIRTVQTSTLPVALADVRRRHPQLSVRAVQGDSGVLLEQLKAGEIDAAVVIRPAGGGSKRLHWQLLAREAFVLIAPPDSTGATLSELLAAHDWIQFDTTLTGGRMAAGYLHRLAPRARSTIEIDSIDTIVAMVSAGQGLSVVPKPRHPISVAHPVREIALGAQAPSRQIAFVSRGPDADNRRIRALREACEVAYNDPVHGVFHASP</sequence>
<comment type="similarity">
    <text evidence="1">Belongs to the LysR transcriptional regulatory family.</text>
</comment>
<dbReference type="PANTHER" id="PTHR30126">
    <property type="entry name" value="HTH-TYPE TRANSCRIPTIONAL REGULATOR"/>
    <property type="match status" value="1"/>
</dbReference>
<gene>
    <name evidence="6" type="ORF">V4F39_19735</name>
</gene>
<evidence type="ECO:0000256" key="2">
    <source>
        <dbReference type="ARBA" id="ARBA00023015"/>
    </source>
</evidence>